<dbReference type="Proteomes" id="UP000069902">
    <property type="component" value="Chromosome cPNK"/>
</dbReference>
<name>A0A0U5K3R1_9BACT</name>
<dbReference type="InterPro" id="IPR010152">
    <property type="entry name" value="CRISPR-assoc_prot_Cas2_sub"/>
</dbReference>
<accession>A0A0U5K3R1</accession>
<dbReference type="RefSeq" id="WP_032125552.1">
    <property type="nucleotide sequence ID" value="NZ_LN879502.1"/>
</dbReference>
<sequence>MIVVVTRDVAPRFRGFLASCMLEIGPGIYTSPTMSKGVRDRVWNVLEEWFDLLGGGSILMTWKDTESPSYQGILTLGTPPVSIVAHDGIYLTRR</sequence>
<dbReference type="NCBIfam" id="TIGR01873">
    <property type="entry name" value="cas_CT1978"/>
    <property type="match status" value="1"/>
</dbReference>
<dbReference type="Pfam" id="PF09707">
    <property type="entry name" value="Cas_Cas2CT1978"/>
    <property type="match status" value="1"/>
</dbReference>
<dbReference type="STRING" id="389348.PNK_1130"/>
<dbReference type="EMBL" id="LN879502">
    <property type="protein sequence ID" value="CUI16747.1"/>
    <property type="molecule type" value="Genomic_DNA"/>
</dbReference>
<dbReference type="InParanoid" id="A0A0U5K3R1"/>
<proteinExistence type="predicted"/>
<reference evidence="2" key="1">
    <citation type="submission" date="2015-09" db="EMBL/GenBank/DDBJ databases">
        <authorList>
            <person name="Bertelli C."/>
        </authorList>
    </citation>
    <scope>NUCLEOTIDE SEQUENCE [LARGE SCALE GENOMIC DNA]</scope>
    <source>
        <strain evidence="2">KNic</strain>
    </source>
</reference>
<organism evidence="1 2">
    <name type="scientific">Candidatus Protochlamydia naegleriophila</name>
    <dbReference type="NCBI Taxonomy" id="389348"/>
    <lineage>
        <taxon>Bacteria</taxon>
        <taxon>Pseudomonadati</taxon>
        <taxon>Chlamydiota</taxon>
        <taxon>Chlamydiia</taxon>
        <taxon>Parachlamydiales</taxon>
        <taxon>Parachlamydiaceae</taxon>
        <taxon>Candidatus Protochlamydia</taxon>
    </lineage>
</organism>
<dbReference type="AlphaFoldDB" id="A0A0U5K3R1"/>
<keyword evidence="2" id="KW-1185">Reference proteome</keyword>
<evidence type="ECO:0008006" key="3">
    <source>
        <dbReference type="Google" id="ProtNLM"/>
    </source>
</evidence>
<protein>
    <recommendedName>
        <fullName evidence="3">CRISPR-associated protein Cas2</fullName>
    </recommendedName>
</protein>
<gene>
    <name evidence="1" type="primary">cas2</name>
    <name evidence="1" type="ORF">PNK_1130</name>
</gene>
<dbReference type="PATRIC" id="fig|389348.3.peg.1245"/>
<evidence type="ECO:0000313" key="2">
    <source>
        <dbReference type="Proteomes" id="UP000069902"/>
    </source>
</evidence>
<dbReference type="Gene3D" id="3.30.70.240">
    <property type="match status" value="1"/>
</dbReference>
<dbReference type="FunCoup" id="A0A0U5K3R1">
    <property type="interactions" value="29"/>
</dbReference>
<dbReference type="KEGG" id="pnl:PNK_1130"/>
<evidence type="ECO:0000313" key="1">
    <source>
        <dbReference type="EMBL" id="CUI16747.1"/>
    </source>
</evidence>